<keyword evidence="1" id="KW-1133">Transmembrane helix</keyword>
<organism evidence="2 3">
    <name type="scientific">Kangiella koreensis (strain DSM 16069 / JCM 12317 / KCTC 12182 / SW-125)</name>
    <dbReference type="NCBI Taxonomy" id="523791"/>
    <lineage>
        <taxon>Bacteria</taxon>
        <taxon>Pseudomonadati</taxon>
        <taxon>Pseudomonadota</taxon>
        <taxon>Gammaproteobacteria</taxon>
        <taxon>Kangiellales</taxon>
        <taxon>Kangiellaceae</taxon>
        <taxon>Kangiella</taxon>
    </lineage>
</organism>
<evidence type="ECO:0000256" key="1">
    <source>
        <dbReference type="SAM" id="Phobius"/>
    </source>
</evidence>
<dbReference type="EMBL" id="CP001707">
    <property type="protein sequence ID" value="ACV25816.1"/>
    <property type="molecule type" value="Genomic_DNA"/>
</dbReference>
<sequence>MEQLKHSGLGITTFVLGLIAPIGLIITIIMAAVAEASSYGGMDPSSSEAMVIGLFLILFVILALIAVGIGIGALVQKGYKKIFPILGVVFSSVVLVITIALMVIGANAGY</sequence>
<keyword evidence="1" id="KW-0812">Transmembrane</keyword>
<accession>C7R834</accession>
<feature type="transmembrane region" description="Helical" evidence="1">
    <location>
        <begin position="82"/>
        <end position="104"/>
    </location>
</feature>
<feature type="transmembrane region" description="Helical" evidence="1">
    <location>
        <begin position="12"/>
        <end position="34"/>
    </location>
</feature>
<feature type="transmembrane region" description="Helical" evidence="1">
    <location>
        <begin position="54"/>
        <end position="75"/>
    </location>
</feature>
<proteinExistence type="predicted"/>
<dbReference type="OrthoDB" id="7029557at2"/>
<keyword evidence="1" id="KW-0472">Membrane</keyword>
<keyword evidence="3" id="KW-1185">Reference proteome</keyword>
<name>C7R834_KANKD</name>
<protein>
    <submittedName>
        <fullName evidence="2">Uncharacterized protein</fullName>
    </submittedName>
</protein>
<dbReference type="InParanoid" id="C7R834"/>
<dbReference type="RefSeq" id="WP_012800331.1">
    <property type="nucleotide sequence ID" value="NC_013166.1"/>
</dbReference>
<gene>
    <name evidence="2" type="ordered locus">Kkor_0396</name>
</gene>
<evidence type="ECO:0000313" key="2">
    <source>
        <dbReference type="EMBL" id="ACV25816.1"/>
    </source>
</evidence>
<dbReference type="AlphaFoldDB" id="C7R834"/>
<reference evidence="2 3" key="1">
    <citation type="journal article" date="2009" name="Stand. Genomic Sci.">
        <title>Complete genome sequence of Kangiella koreensis type strain (SW-125).</title>
        <authorList>
            <person name="Han C."/>
            <person name="Sikorski J."/>
            <person name="Lapidus A."/>
            <person name="Nolan M."/>
            <person name="Glavina Del Rio T."/>
            <person name="Tice H."/>
            <person name="Cheng J.F."/>
            <person name="Lucas S."/>
            <person name="Chen F."/>
            <person name="Copeland A."/>
            <person name="Ivanova N."/>
            <person name="Mavromatis K."/>
            <person name="Ovchinnikova G."/>
            <person name="Pati A."/>
            <person name="Bruce D."/>
            <person name="Goodwin L."/>
            <person name="Pitluck S."/>
            <person name="Chen A."/>
            <person name="Palaniappan K."/>
            <person name="Land M."/>
            <person name="Hauser L."/>
            <person name="Chang Y.J."/>
            <person name="Jeffries C.D."/>
            <person name="Chain P."/>
            <person name="Saunders E."/>
            <person name="Brettin T."/>
            <person name="Goker M."/>
            <person name="Tindall B.J."/>
            <person name="Bristow J."/>
            <person name="Eisen J.A."/>
            <person name="Markowitz V."/>
            <person name="Hugenholtz P."/>
            <person name="Kyrpides N.C."/>
            <person name="Klenk H.P."/>
            <person name="Detter J.C."/>
        </authorList>
    </citation>
    <scope>NUCLEOTIDE SEQUENCE [LARGE SCALE GENOMIC DNA]</scope>
    <source>
        <strain evidence="3">DSM 16069 / KCTC 12182 / SW-125</strain>
    </source>
</reference>
<dbReference type="eggNOG" id="ENOG5033E3R">
    <property type="taxonomic scope" value="Bacteria"/>
</dbReference>
<dbReference type="HOGENOM" id="CLU_151978_0_0_6"/>
<dbReference type="KEGG" id="kko:Kkor_0396"/>
<evidence type="ECO:0000313" key="3">
    <source>
        <dbReference type="Proteomes" id="UP000001231"/>
    </source>
</evidence>
<dbReference type="Proteomes" id="UP000001231">
    <property type="component" value="Chromosome"/>
</dbReference>